<keyword evidence="8 9" id="KW-0472">Membrane</keyword>
<dbReference type="GO" id="GO:0015920">
    <property type="term" value="P:lipopolysaccharide transport"/>
    <property type="evidence" value="ECO:0007669"/>
    <property type="project" value="TreeGrafter"/>
</dbReference>
<keyword evidence="12" id="KW-1185">Reference proteome</keyword>
<dbReference type="RefSeq" id="WP_107732986.1">
    <property type="nucleotide sequence ID" value="NZ_CP031968.1"/>
</dbReference>
<organism evidence="11 12">
    <name type="scientific">Chromobacterium rhizoryzae</name>
    <dbReference type="NCBI Taxonomy" id="1778675"/>
    <lineage>
        <taxon>Bacteria</taxon>
        <taxon>Pseudomonadati</taxon>
        <taxon>Pseudomonadota</taxon>
        <taxon>Betaproteobacteria</taxon>
        <taxon>Neisseriales</taxon>
        <taxon>Chromobacteriaceae</taxon>
        <taxon>Chromobacterium</taxon>
    </lineage>
</organism>
<keyword evidence="5" id="KW-0997">Cell inner membrane</keyword>
<protein>
    <recommendedName>
        <fullName evidence="9">Transport permease protein</fullName>
    </recommendedName>
</protein>
<dbReference type="InterPro" id="IPR047817">
    <property type="entry name" value="ABC2_TM_bact-type"/>
</dbReference>
<evidence type="ECO:0000256" key="7">
    <source>
        <dbReference type="ARBA" id="ARBA00022989"/>
    </source>
</evidence>
<feature type="transmembrane region" description="Helical" evidence="9">
    <location>
        <begin position="45"/>
        <end position="68"/>
    </location>
</feature>
<gene>
    <name evidence="11" type="ORF">D1345_23615</name>
</gene>
<keyword evidence="3 9" id="KW-0813">Transport</keyword>
<evidence type="ECO:0000313" key="12">
    <source>
        <dbReference type="Proteomes" id="UP000259465"/>
    </source>
</evidence>
<feature type="transmembrane region" description="Helical" evidence="9">
    <location>
        <begin position="243"/>
        <end position="263"/>
    </location>
</feature>
<dbReference type="InterPro" id="IPR013525">
    <property type="entry name" value="ABC2_TM"/>
</dbReference>
<dbReference type="GO" id="GO:0005886">
    <property type="term" value="C:plasma membrane"/>
    <property type="evidence" value="ECO:0007669"/>
    <property type="project" value="UniProtKB-SubCell"/>
</dbReference>
<evidence type="ECO:0000256" key="6">
    <source>
        <dbReference type="ARBA" id="ARBA00022692"/>
    </source>
</evidence>
<feature type="domain" description="ABC transmembrane type-2" evidence="10">
    <location>
        <begin position="46"/>
        <end position="265"/>
    </location>
</feature>
<proteinExistence type="inferred from homology"/>
<dbReference type="EMBL" id="CP031968">
    <property type="protein sequence ID" value="AXT48964.1"/>
    <property type="molecule type" value="Genomic_DNA"/>
</dbReference>
<name>A0AAD0RW13_9NEIS</name>
<feature type="transmembrane region" description="Helical" evidence="9">
    <location>
        <begin position="119"/>
        <end position="148"/>
    </location>
</feature>
<accession>A0AAD0RW13</accession>
<dbReference type="Proteomes" id="UP000259465">
    <property type="component" value="Chromosome"/>
</dbReference>
<evidence type="ECO:0000256" key="5">
    <source>
        <dbReference type="ARBA" id="ARBA00022519"/>
    </source>
</evidence>
<dbReference type="Pfam" id="PF01061">
    <property type="entry name" value="ABC2_membrane"/>
    <property type="match status" value="1"/>
</dbReference>
<comment type="similarity">
    <text evidence="2 9">Belongs to the ABC-2 integral membrane protein family.</text>
</comment>
<evidence type="ECO:0000256" key="1">
    <source>
        <dbReference type="ARBA" id="ARBA00004429"/>
    </source>
</evidence>
<keyword evidence="7 9" id="KW-1133">Transmembrane helix</keyword>
<evidence type="ECO:0000313" key="11">
    <source>
        <dbReference type="EMBL" id="AXT48964.1"/>
    </source>
</evidence>
<evidence type="ECO:0000259" key="10">
    <source>
        <dbReference type="PROSITE" id="PS51012"/>
    </source>
</evidence>
<dbReference type="GO" id="GO:0140359">
    <property type="term" value="F:ABC-type transporter activity"/>
    <property type="evidence" value="ECO:0007669"/>
    <property type="project" value="InterPro"/>
</dbReference>
<reference evidence="11 12" key="1">
    <citation type="submission" date="2018-08" db="EMBL/GenBank/DDBJ databases">
        <title>Complete genome sequence of JP2-74.</title>
        <authorList>
            <person name="Wu L."/>
        </authorList>
    </citation>
    <scope>NUCLEOTIDE SEQUENCE [LARGE SCALE GENOMIC DNA]</scope>
    <source>
        <strain evidence="11 12">JP2-74</strain>
    </source>
</reference>
<feature type="transmembrane region" description="Helical" evidence="9">
    <location>
        <begin position="189"/>
        <end position="207"/>
    </location>
</feature>
<dbReference type="KEGG" id="crz:D1345_23615"/>
<evidence type="ECO:0000256" key="9">
    <source>
        <dbReference type="RuleBase" id="RU361157"/>
    </source>
</evidence>
<feature type="transmembrane region" description="Helical" evidence="9">
    <location>
        <begin position="154"/>
        <end position="177"/>
    </location>
</feature>
<sequence>MNRITTIKADEPISAKGLLIDLWKYRGLIWAFSSRDLKVKYFQTIFGPLWVVLTPLITVGVMTFVFGLMIKVPSDDLPYLMFYLVAIIPWYAFIAVLNQTISSLEAHSSLISKIYFPRLVIGASYVINGTVDFLVGYLVVMAFALHFSLLNIEFILVTPLLLFIQMAWALGLGLLLAPFNARYRDVKHIIPLIIQLYYFANPIMYPVSVAPSWALWLFKINPFAIIINTYRSLLNGHGPSWPLVIYALLFSTIVLAAGAYVFMRKSQNMVDVL</sequence>
<feature type="transmembrane region" description="Helical" evidence="9">
    <location>
        <begin position="80"/>
        <end position="98"/>
    </location>
</feature>
<keyword evidence="6 9" id="KW-0812">Transmembrane</keyword>
<evidence type="ECO:0000256" key="3">
    <source>
        <dbReference type="ARBA" id="ARBA00022448"/>
    </source>
</evidence>
<dbReference type="PANTHER" id="PTHR30413:SF8">
    <property type="entry name" value="TRANSPORT PERMEASE PROTEIN"/>
    <property type="match status" value="1"/>
</dbReference>
<comment type="subcellular location">
    <subcellularLocation>
        <location evidence="1 9">Cell inner membrane</location>
        <topology evidence="1 9">Multi-pass membrane protein</topology>
    </subcellularLocation>
</comment>
<evidence type="ECO:0000256" key="8">
    <source>
        <dbReference type="ARBA" id="ARBA00023136"/>
    </source>
</evidence>
<evidence type="ECO:0000256" key="2">
    <source>
        <dbReference type="ARBA" id="ARBA00007783"/>
    </source>
</evidence>
<dbReference type="PROSITE" id="PS51012">
    <property type="entry name" value="ABC_TM2"/>
    <property type="match status" value="1"/>
</dbReference>
<dbReference type="AlphaFoldDB" id="A0AAD0RW13"/>
<keyword evidence="4 9" id="KW-1003">Cell membrane</keyword>
<evidence type="ECO:0000256" key="4">
    <source>
        <dbReference type="ARBA" id="ARBA00022475"/>
    </source>
</evidence>
<dbReference type="PANTHER" id="PTHR30413">
    <property type="entry name" value="INNER MEMBRANE TRANSPORT PERMEASE"/>
    <property type="match status" value="1"/>
</dbReference>